<dbReference type="Gramene" id="EOY33657">
    <property type="protein sequence ID" value="EOY33657"/>
    <property type="gene ID" value="TCM_041562"/>
</dbReference>
<evidence type="ECO:0000313" key="1">
    <source>
        <dbReference type="EMBL" id="EOY33657.1"/>
    </source>
</evidence>
<reference evidence="1 2" key="1">
    <citation type="journal article" date="2013" name="Genome Biol.">
        <title>The genome sequence of the most widely cultivated cacao type and its use to identify candidate genes regulating pod color.</title>
        <authorList>
            <person name="Motamayor J.C."/>
            <person name="Mockaitis K."/>
            <person name="Schmutz J."/>
            <person name="Haiminen N."/>
            <person name="Iii D.L."/>
            <person name="Cornejo O."/>
            <person name="Findley S.D."/>
            <person name="Zheng P."/>
            <person name="Utro F."/>
            <person name="Royaert S."/>
            <person name="Saski C."/>
            <person name="Jenkins J."/>
            <person name="Podicheti R."/>
            <person name="Zhao M."/>
            <person name="Scheffler B.E."/>
            <person name="Stack J.C."/>
            <person name="Feltus F.A."/>
            <person name="Mustiga G.M."/>
            <person name="Amores F."/>
            <person name="Phillips W."/>
            <person name="Marelli J.P."/>
            <person name="May G.D."/>
            <person name="Shapiro H."/>
            <person name="Ma J."/>
            <person name="Bustamante C.D."/>
            <person name="Schnell R.J."/>
            <person name="Main D."/>
            <person name="Gilbert D."/>
            <person name="Parida L."/>
            <person name="Kuhn D.N."/>
        </authorList>
    </citation>
    <scope>NUCLEOTIDE SEQUENCE [LARGE SCALE GENOMIC DNA]</scope>
    <source>
        <strain evidence="2">cv. Matina 1-6</strain>
    </source>
</reference>
<dbReference type="AlphaFoldDB" id="A0A061GWZ0"/>
<accession>A0A061GWZ0</accession>
<sequence>MRNFLSKTQHARGRIVPICKGIGSKCSKRIDKDKTVPGTPEYRNLALTLGLIYGANGIVWQEYASFLALSSIRREGQPRQTALKNENSFSSKSFQSSLCSLSICYDMCVVT</sequence>
<dbReference type="InParanoid" id="A0A061GWZ0"/>
<organism evidence="1 2">
    <name type="scientific">Theobroma cacao</name>
    <name type="common">Cacao</name>
    <name type="synonym">Cocoa</name>
    <dbReference type="NCBI Taxonomy" id="3641"/>
    <lineage>
        <taxon>Eukaryota</taxon>
        <taxon>Viridiplantae</taxon>
        <taxon>Streptophyta</taxon>
        <taxon>Embryophyta</taxon>
        <taxon>Tracheophyta</taxon>
        <taxon>Spermatophyta</taxon>
        <taxon>Magnoliopsida</taxon>
        <taxon>eudicotyledons</taxon>
        <taxon>Gunneridae</taxon>
        <taxon>Pentapetalae</taxon>
        <taxon>rosids</taxon>
        <taxon>malvids</taxon>
        <taxon>Malvales</taxon>
        <taxon>Malvaceae</taxon>
        <taxon>Byttnerioideae</taxon>
        <taxon>Theobroma</taxon>
    </lineage>
</organism>
<dbReference type="HOGENOM" id="CLU_2163018_0_0_1"/>
<evidence type="ECO:0000313" key="2">
    <source>
        <dbReference type="Proteomes" id="UP000026915"/>
    </source>
</evidence>
<protein>
    <submittedName>
        <fullName evidence="1">Uncharacterized protein</fullName>
    </submittedName>
</protein>
<name>A0A061GWZ0_THECC</name>
<proteinExistence type="predicted"/>
<dbReference type="EMBL" id="CM001887">
    <property type="protein sequence ID" value="EOY33657.1"/>
    <property type="molecule type" value="Genomic_DNA"/>
</dbReference>
<dbReference type="Proteomes" id="UP000026915">
    <property type="component" value="Chromosome 9"/>
</dbReference>
<keyword evidence="2" id="KW-1185">Reference proteome</keyword>
<gene>
    <name evidence="1" type="ORF">TCM_041562</name>
</gene>